<proteinExistence type="predicted"/>
<dbReference type="InterPro" id="IPR056146">
    <property type="entry name" value="DUF7729"/>
</dbReference>
<keyword evidence="2" id="KW-1133">Transmembrane helix</keyword>
<name>A0AAV9NKF9_9EURO</name>
<dbReference type="Pfam" id="PF24855">
    <property type="entry name" value="DUF7729"/>
    <property type="match status" value="1"/>
</dbReference>
<evidence type="ECO:0000313" key="4">
    <source>
        <dbReference type="EMBL" id="KAK5058723.1"/>
    </source>
</evidence>
<protein>
    <recommendedName>
        <fullName evidence="3">DUF7729 domain-containing protein</fullName>
    </recommendedName>
</protein>
<evidence type="ECO:0000313" key="5">
    <source>
        <dbReference type="Proteomes" id="UP001358417"/>
    </source>
</evidence>
<feature type="compositionally biased region" description="Low complexity" evidence="1">
    <location>
        <begin position="93"/>
        <end position="144"/>
    </location>
</feature>
<dbReference type="GeneID" id="89979141"/>
<feature type="region of interest" description="Disordered" evidence="1">
    <location>
        <begin position="67"/>
        <end position="144"/>
    </location>
</feature>
<dbReference type="PANTHER" id="PTHR39460">
    <property type="entry name" value="EXPRESSED PROTEIN"/>
    <property type="match status" value="1"/>
</dbReference>
<comment type="caution">
    <text evidence="4">The sequence shown here is derived from an EMBL/GenBank/DDBJ whole genome shotgun (WGS) entry which is preliminary data.</text>
</comment>
<organism evidence="4 5">
    <name type="scientific">Exophiala bonariae</name>
    <dbReference type="NCBI Taxonomy" id="1690606"/>
    <lineage>
        <taxon>Eukaryota</taxon>
        <taxon>Fungi</taxon>
        <taxon>Dikarya</taxon>
        <taxon>Ascomycota</taxon>
        <taxon>Pezizomycotina</taxon>
        <taxon>Eurotiomycetes</taxon>
        <taxon>Chaetothyriomycetidae</taxon>
        <taxon>Chaetothyriales</taxon>
        <taxon>Herpotrichiellaceae</taxon>
        <taxon>Exophiala</taxon>
    </lineage>
</organism>
<keyword evidence="5" id="KW-1185">Reference proteome</keyword>
<feature type="domain" description="DUF7729" evidence="3">
    <location>
        <begin position="152"/>
        <end position="358"/>
    </location>
</feature>
<reference evidence="4 5" key="1">
    <citation type="submission" date="2023-08" db="EMBL/GenBank/DDBJ databases">
        <title>Black Yeasts Isolated from many extreme environments.</title>
        <authorList>
            <person name="Coleine C."/>
            <person name="Stajich J.E."/>
            <person name="Selbmann L."/>
        </authorList>
    </citation>
    <scope>NUCLEOTIDE SEQUENCE [LARGE SCALE GENOMIC DNA]</scope>
    <source>
        <strain evidence="4 5">CCFEE 5792</strain>
    </source>
</reference>
<sequence>MGNLRSNIRNSRRGGLAGLGNSSTIMLSLMIVLVAMVSRTSGYAINYTPSVDDSNLLKELAARGEIHVDRRAPPPRPTLVFKRRQVGEDEESTTTAESAATSTANSAASTTETSKSAKSTTTKSSSTGGDTSVTPTTTSGNTLPSVTVVTTSLPSAFDTSLGSNFTKSSCPQFFSNFLSNSTFQSCLPVSLFLQNSNSFIQVEKSGPLLTQTLDAACDAPLAVCMPLLSNLASELIEDDNCGTDFARQNPLVVQAYSGMMAYEPVYRATCLKSSETGNYCFSDAVLNRTNPFDFYPYLTAVGMTLPAVVQPTCNQCLHDTMGIFAGYAGTDNQPLAKTYTGCANQLDSLCGAGFVATNVKTGAVTTPGSSGASAPQISVMTAGLATLIAAIWLGT</sequence>
<dbReference type="PANTHER" id="PTHR39460:SF1">
    <property type="entry name" value="C6 TRANSCRIPTION FACTOR"/>
    <property type="match status" value="1"/>
</dbReference>
<evidence type="ECO:0000256" key="2">
    <source>
        <dbReference type="SAM" id="Phobius"/>
    </source>
</evidence>
<evidence type="ECO:0000256" key="1">
    <source>
        <dbReference type="SAM" id="MobiDB-lite"/>
    </source>
</evidence>
<accession>A0AAV9NKF9</accession>
<gene>
    <name evidence="4" type="ORF">LTR84_010987</name>
</gene>
<dbReference type="AlphaFoldDB" id="A0AAV9NKF9"/>
<keyword evidence="2" id="KW-0472">Membrane</keyword>
<feature type="transmembrane region" description="Helical" evidence="2">
    <location>
        <begin position="16"/>
        <end position="37"/>
    </location>
</feature>
<keyword evidence="2" id="KW-0812">Transmembrane</keyword>
<dbReference type="RefSeq" id="XP_064709246.1">
    <property type="nucleotide sequence ID" value="XM_064854520.1"/>
</dbReference>
<dbReference type="Proteomes" id="UP001358417">
    <property type="component" value="Unassembled WGS sequence"/>
</dbReference>
<dbReference type="EMBL" id="JAVRRD010000005">
    <property type="protein sequence ID" value="KAK5058723.1"/>
    <property type="molecule type" value="Genomic_DNA"/>
</dbReference>
<evidence type="ECO:0000259" key="3">
    <source>
        <dbReference type="Pfam" id="PF24855"/>
    </source>
</evidence>